<evidence type="ECO:0000259" key="8">
    <source>
        <dbReference type="Pfam" id="PF01545"/>
    </source>
</evidence>
<evidence type="ECO:0000256" key="3">
    <source>
        <dbReference type="ARBA" id="ARBA00022448"/>
    </source>
</evidence>
<evidence type="ECO:0000256" key="7">
    <source>
        <dbReference type="SAM" id="Phobius"/>
    </source>
</evidence>
<evidence type="ECO:0000256" key="6">
    <source>
        <dbReference type="ARBA" id="ARBA00023136"/>
    </source>
</evidence>
<evidence type="ECO:0000256" key="2">
    <source>
        <dbReference type="ARBA" id="ARBA00008114"/>
    </source>
</evidence>
<dbReference type="InterPro" id="IPR002524">
    <property type="entry name" value="Cation_efflux"/>
</dbReference>
<dbReference type="OrthoDB" id="9806522at2"/>
<dbReference type="EMBL" id="PPTP01000012">
    <property type="protein sequence ID" value="RDB54314.1"/>
    <property type="molecule type" value="Genomic_DNA"/>
</dbReference>
<keyword evidence="4 7" id="KW-0812">Transmembrane</keyword>
<dbReference type="InterPro" id="IPR058533">
    <property type="entry name" value="Cation_efflux_TM"/>
</dbReference>
<dbReference type="InterPro" id="IPR027469">
    <property type="entry name" value="Cation_efflux_TMD_sf"/>
</dbReference>
<comment type="caution">
    <text evidence="10">The sequence shown here is derived from an EMBL/GenBank/DDBJ whole genome shotgun (WGS) entry which is preliminary data.</text>
</comment>
<keyword evidence="5 7" id="KW-1133">Transmembrane helix</keyword>
<feature type="transmembrane region" description="Helical" evidence="7">
    <location>
        <begin position="201"/>
        <end position="218"/>
    </location>
</feature>
<dbReference type="Gene3D" id="3.30.70.1350">
    <property type="entry name" value="Cation efflux protein, cytoplasmic domain"/>
    <property type="match status" value="1"/>
</dbReference>
<evidence type="ECO:0000256" key="1">
    <source>
        <dbReference type="ARBA" id="ARBA00004141"/>
    </source>
</evidence>
<comment type="subcellular location">
    <subcellularLocation>
        <location evidence="1">Membrane</location>
        <topology evidence="1">Multi-pass membrane protein</topology>
    </subcellularLocation>
</comment>
<keyword evidence="3" id="KW-0813">Transport</keyword>
<dbReference type="InterPro" id="IPR036837">
    <property type="entry name" value="Cation_efflux_CTD_sf"/>
</dbReference>
<dbReference type="Proteomes" id="UP000253792">
    <property type="component" value="Unassembled WGS sequence"/>
</dbReference>
<dbReference type="RefSeq" id="WP_114621257.1">
    <property type="nucleotide sequence ID" value="NZ_DBFBLT010000060.1"/>
</dbReference>
<name>A0A369L479_9ACTN</name>
<feature type="transmembrane region" description="Helical" evidence="7">
    <location>
        <begin position="98"/>
        <end position="123"/>
    </location>
</feature>
<keyword evidence="6 7" id="KW-0472">Membrane</keyword>
<dbReference type="GO" id="GO:0016020">
    <property type="term" value="C:membrane"/>
    <property type="evidence" value="ECO:0007669"/>
    <property type="project" value="UniProtKB-SubCell"/>
</dbReference>
<dbReference type="InterPro" id="IPR027470">
    <property type="entry name" value="Cation_efflux_CTD"/>
</dbReference>
<dbReference type="SUPFAM" id="SSF160240">
    <property type="entry name" value="Cation efflux protein cytoplasmic domain-like"/>
    <property type="match status" value="1"/>
</dbReference>
<feature type="transmembrane region" description="Helical" evidence="7">
    <location>
        <begin position="29"/>
        <end position="50"/>
    </location>
</feature>
<gene>
    <name evidence="10" type="ORF">C1880_09490</name>
</gene>
<dbReference type="PANTHER" id="PTHR43840:SF15">
    <property type="entry name" value="MITOCHONDRIAL METAL TRANSPORTER 1-RELATED"/>
    <property type="match status" value="1"/>
</dbReference>
<feature type="transmembrane region" description="Helical" evidence="7">
    <location>
        <begin position="135"/>
        <end position="155"/>
    </location>
</feature>
<sequence length="308" mass="32767">MDTEKHANSAAAGKTAGSELDEKRIANKLAIVGVSGNVALSAFKLFAGIFGNSAAMVSDAVHSLSDVFATAIAFLGVRISQRDADESHPYGHERFECLASMALGLILAATGAGIGFASIQSIATGAYEHATAPGWLALSAAVVSIVAKEGMFWYTRHWARIMNSDAFMADAWHHRSDALSSVGALAGIGGAMLGWGVCDPLASIVICLIIFKVAFEVLRDAVDKVTDTPCTPTFELEVRDCILAQDGVMRIDTLRTRKFGNKVYVDAEIAVDGQLRLVDAHAIAERAHDAVEQSFPTVKHIMIHENPA</sequence>
<organism evidence="10 11">
    <name type="scientific">Senegalimassilia anaerobia</name>
    <dbReference type="NCBI Taxonomy" id="1473216"/>
    <lineage>
        <taxon>Bacteria</taxon>
        <taxon>Bacillati</taxon>
        <taxon>Actinomycetota</taxon>
        <taxon>Coriobacteriia</taxon>
        <taxon>Coriobacteriales</taxon>
        <taxon>Coriobacteriaceae</taxon>
        <taxon>Senegalimassilia</taxon>
    </lineage>
</organism>
<protein>
    <submittedName>
        <fullName evidence="10">Cation transporter</fullName>
    </submittedName>
</protein>
<reference evidence="10 11" key="1">
    <citation type="journal article" date="2018" name="Elife">
        <title>Discovery and characterization of a prevalent human gut bacterial enzyme sufficient for the inactivation of a family of plant toxins.</title>
        <authorList>
            <person name="Koppel N."/>
            <person name="Bisanz J.E."/>
            <person name="Pandelia M.E."/>
            <person name="Turnbaugh P.J."/>
            <person name="Balskus E.P."/>
        </authorList>
    </citation>
    <scope>NUCLEOTIDE SEQUENCE [LARGE SCALE GENOMIC DNA]</scope>
    <source>
        <strain evidence="11">anaerobia AP69FAA</strain>
    </source>
</reference>
<dbReference type="Pfam" id="PF16916">
    <property type="entry name" value="ZT_dimer"/>
    <property type="match status" value="1"/>
</dbReference>
<comment type="similarity">
    <text evidence="2">Belongs to the cation diffusion facilitator (CDF) transporter (TC 2.A.4) family.</text>
</comment>
<dbReference type="PANTHER" id="PTHR43840">
    <property type="entry name" value="MITOCHONDRIAL METAL TRANSPORTER 1-RELATED"/>
    <property type="match status" value="1"/>
</dbReference>
<evidence type="ECO:0000256" key="4">
    <source>
        <dbReference type="ARBA" id="ARBA00022692"/>
    </source>
</evidence>
<accession>A0A369L479</accession>
<dbReference type="FunFam" id="1.20.1510.10:FF:000006">
    <property type="entry name" value="Divalent cation efflux transporter"/>
    <property type="match status" value="1"/>
</dbReference>
<evidence type="ECO:0000313" key="11">
    <source>
        <dbReference type="Proteomes" id="UP000253792"/>
    </source>
</evidence>
<dbReference type="GO" id="GO:0008324">
    <property type="term" value="F:monoatomic cation transmembrane transporter activity"/>
    <property type="evidence" value="ECO:0007669"/>
    <property type="project" value="InterPro"/>
</dbReference>
<feature type="domain" description="Cation efflux protein cytoplasmic" evidence="9">
    <location>
        <begin position="237"/>
        <end position="307"/>
    </location>
</feature>
<dbReference type="InterPro" id="IPR050291">
    <property type="entry name" value="CDF_Transporter"/>
</dbReference>
<dbReference type="STRING" id="1034345.GCA_000236865_01629"/>
<evidence type="ECO:0000256" key="5">
    <source>
        <dbReference type="ARBA" id="ARBA00022989"/>
    </source>
</evidence>
<dbReference type="Gene3D" id="1.20.1510.10">
    <property type="entry name" value="Cation efflux protein transmembrane domain"/>
    <property type="match status" value="1"/>
</dbReference>
<evidence type="ECO:0000313" key="10">
    <source>
        <dbReference type="EMBL" id="RDB54314.1"/>
    </source>
</evidence>
<dbReference type="AlphaFoldDB" id="A0A369L479"/>
<dbReference type="NCBIfam" id="TIGR01297">
    <property type="entry name" value="CDF"/>
    <property type="match status" value="1"/>
</dbReference>
<keyword evidence="11" id="KW-1185">Reference proteome</keyword>
<dbReference type="Pfam" id="PF01545">
    <property type="entry name" value="Cation_efflux"/>
    <property type="match status" value="1"/>
</dbReference>
<feature type="transmembrane region" description="Helical" evidence="7">
    <location>
        <begin position="56"/>
        <end position="77"/>
    </location>
</feature>
<feature type="domain" description="Cation efflux protein transmembrane" evidence="8">
    <location>
        <begin position="31"/>
        <end position="223"/>
    </location>
</feature>
<feature type="transmembrane region" description="Helical" evidence="7">
    <location>
        <begin position="176"/>
        <end position="195"/>
    </location>
</feature>
<dbReference type="SUPFAM" id="SSF161111">
    <property type="entry name" value="Cation efflux protein transmembrane domain-like"/>
    <property type="match status" value="1"/>
</dbReference>
<evidence type="ECO:0000259" key="9">
    <source>
        <dbReference type="Pfam" id="PF16916"/>
    </source>
</evidence>
<proteinExistence type="inferred from homology"/>